<dbReference type="InterPro" id="IPR028994">
    <property type="entry name" value="Integrin_alpha_N"/>
</dbReference>
<evidence type="ECO:0000313" key="1">
    <source>
        <dbReference type="EMBL" id="MFC7322699.1"/>
    </source>
</evidence>
<sequence length="245" mass="27264">MNPYDTRPVTQPSVVAFAQGDVNGNGVLDNVYLTGLKPNGTDSPFTTNITLVIQTGGSEDFYSIPLESNAGYDPALFLGDFTGDRIDDILVSINSGGSGGFYYYYIYSFLNNRPKDLFNYETFNSQYLYDVMYQNNYKVLVTNQTLNLSYILDISNRGSEYLSEIYNSDGTLKLPVQGWVSSLNTAYPVDFDGDGVYELFAFQRIAGRYNADGIGLIQSPLKWDGEKFAITDDWQYAAVLGTSTE</sequence>
<comment type="caution">
    <text evidence="1">The sequence shown here is derived from an EMBL/GenBank/DDBJ whole genome shotgun (WGS) entry which is preliminary data.</text>
</comment>
<protein>
    <submittedName>
        <fullName evidence="1">VCBS repeat-containing protein</fullName>
    </submittedName>
</protein>
<dbReference type="EMBL" id="JBHTBY010000017">
    <property type="protein sequence ID" value="MFC7322699.1"/>
    <property type="molecule type" value="Genomic_DNA"/>
</dbReference>
<name>A0ABW2K7B0_9BACI</name>
<evidence type="ECO:0000313" key="2">
    <source>
        <dbReference type="Proteomes" id="UP001596494"/>
    </source>
</evidence>
<dbReference type="Proteomes" id="UP001596494">
    <property type="component" value="Unassembled WGS sequence"/>
</dbReference>
<dbReference type="SUPFAM" id="SSF69318">
    <property type="entry name" value="Integrin alpha N-terminal domain"/>
    <property type="match status" value="1"/>
</dbReference>
<organism evidence="1 2">
    <name type="scientific">Halobacillus campisalis</name>
    <dbReference type="NCBI Taxonomy" id="435909"/>
    <lineage>
        <taxon>Bacteria</taxon>
        <taxon>Bacillati</taxon>
        <taxon>Bacillota</taxon>
        <taxon>Bacilli</taxon>
        <taxon>Bacillales</taxon>
        <taxon>Bacillaceae</taxon>
        <taxon>Halobacillus</taxon>
    </lineage>
</organism>
<accession>A0ABW2K7B0</accession>
<reference evidence="2" key="1">
    <citation type="journal article" date="2019" name="Int. J. Syst. Evol. Microbiol.">
        <title>The Global Catalogue of Microorganisms (GCM) 10K type strain sequencing project: providing services to taxonomists for standard genome sequencing and annotation.</title>
        <authorList>
            <consortium name="The Broad Institute Genomics Platform"/>
            <consortium name="The Broad Institute Genome Sequencing Center for Infectious Disease"/>
            <person name="Wu L."/>
            <person name="Ma J."/>
        </authorList>
    </citation>
    <scope>NUCLEOTIDE SEQUENCE [LARGE SCALE GENOMIC DNA]</scope>
    <source>
        <strain evidence="2">CCUG 73951</strain>
    </source>
</reference>
<keyword evidence="2" id="KW-1185">Reference proteome</keyword>
<gene>
    <name evidence="1" type="ORF">ACFQMN_17690</name>
</gene>
<dbReference type="RefSeq" id="WP_289215066.1">
    <property type="nucleotide sequence ID" value="NZ_JAPVRC010000002.1"/>
</dbReference>
<proteinExistence type="predicted"/>